<evidence type="ECO:0008006" key="3">
    <source>
        <dbReference type="Google" id="ProtNLM"/>
    </source>
</evidence>
<comment type="caution">
    <text evidence="1">The sequence shown here is derived from an EMBL/GenBank/DDBJ whole genome shotgun (WGS) entry which is preliminary data.</text>
</comment>
<dbReference type="Proteomes" id="UP001141806">
    <property type="component" value="Unassembled WGS sequence"/>
</dbReference>
<evidence type="ECO:0000313" key="2">
    <source>
        <dbReference type="Proteomes" id="UP001141806"/>
    </source>
</evidence>
<dbReference type="AlphaFoldDB" id="A0A9Q0HGN2"/>
<sequence>MLSSFFYLQIGCCLSRHKMPSMADVLVKRLYRKKRWTNSMGQYNPISFCLKDAFTMGLTKLRPVLEMLQIYWYTSFQGVSHELKDLIFKQLKKKLEGVTNNNDVKSLWTSRVKEILQNLLGWSISDFEFHQSILLWHIATDLYYDSDLHSPSSSSSSSSSSSTYPELIHNMCKLLSDFMLHLLISYPFMLPEGIGQIRFRETCAEAIELFKGKRKEMLVRSCLR</sequence>
<name>A0A9Q0HGN2_9MAGN</name>
<keyword evidence="2" id="KW-1185">Reference proteome</keyword>
<evidence type="ECO:0000313" key="1">
    <source>
        <dbReference type="EMBL" id="KAJ4964916.1"/>
    </source>
</evidence>
<accession>A0A9Q0HGN2</accession>
<gene>
    <name evidence="1" type="ORF">NE237_016765</name>
</gene>
<organism evidence="1 2">
    <name type="scientific">Protea cynaroides</name>
    <dbReference type="NCBI Taxonomy" id="273540"/>
    <lineage>
        <taxon>Eukaryota</taxon>
        <taxon>Viridiplantae</taxon>
        <taxon>Streptophyta</taxon>
        <taxon>Embryophyta</taxon>
        <taxon>Tracheophyta</taxon>
        <taxon>Spermatophyta</taxon>
        <taxon>Magnoliopsida</taxon>
        <taxon>Proteales</taxon>
        <taxon>Proteaceae</taxon>
        <taxon>Protea</taxon>
    </lineage>
</organism>
<proteinExistence type="predicted"/>
<protein>
    <recommendedName>
        <fullName evidence="3">DUF4220 domain-containing protein</fullName>
    </recommendedName>
</protein>
<dbReference type="PANTHER" id="PTHR31325">
    <property type="entry name" value="OS01G0798800 PROTEIN-RELATED"/>
    <property type="match status" value="1"/>
</dbReference>
<dbReference type="OrthoDB" id="1689146at2759"/>
<dbReference type="EMBL" id="JAMYWD010000007">
    <property type="protein sequence ID" value="KAJ4964916.1"/>
    <property type="molecule type" value="Genomic_DNA"/>
</dbReference>
<reference evidence="1" key="1">
    <citation type="journal article" date="2023" name="Plant J.">
        <title>The genome of the king protea, Protea cynaroides.</title>
        <authorList>
            <person name="Chang J."/>
            <person name="Duong T.A."/>
            <person name="Schoeman C."/>
            <person name="Ma X."/>
            <person name="Roodt D."/>
            <person name="Barker N."/>
            <person name="Li Z."/>
            <person name="Van de Peer Y."/>
            <person name="Mizrachi E."/>
        </authorList>
    </citation>
    <scope>NUCLEOTIDE SEQUENCE</scope>
    <source>
        <tissue evidence="1">Young leaves</tissue>
    </source>
</reference>